<evidence type="ECO:0000256" key="1">
    <source>
        <dbReference type="SAM" id="MobiDB-lite"/>
    </source>
</evidence>
<protein>
    <submittedName>
        <fullName evidence="3">J domain-containing protein</fullName>
    </submittedName>
</protein>
<dbReference type="RefSeq" id="WP_311557246.1">
    <property type="nucleotide sequence ID" value="NZ_JAVREJ010000011.1"/>
</dbReference>
<dbReference type="EMBL" id="JAVREJ010000011">
    <property type="protein sequence ID" value="MDT0351098.1"/>
    <property type="molecule type" value="Genomic_DNA"/>
</dbReference>
<dbReference type="Proteomes" id="UP001183202">
    <property type="component" value="Unassembled WGS sequence"/>
</dbReference>
<organism evidence="3 4">
    <name type="scientific">Pseudonocardia charpentierae</name>
    <dbReference type="NCBI Taxonomy" id="3075545"/>
    <lineage>
        <taxon>Bacteria</taxon>
        <taxon>Bacillati</taxon>
        <taxon>Actinomycetota</taxon>
        <taxon>Actinomycetes</taxon>
        <taxon>Pseudonocardiales</taxon>
        <taxon>Pseudonocardiaceae</taxon>
        <taxon>Pseudonocardia</taxon>
    </lineage>
</organism>
<dbReference type="Pfam" id="PF00226">
    <property type="entry name" value="DnaJ"/>
    <property type="match status" value="1"/>
</dbReference>
<dbReference type="CDD" id="cd06257">
    <property type="entry name" value="DnaJ"/>
    <property type="match status" value="1"/>
</dbReference>
<dbReference type="PRINTS" id="PR00625">
    <property type="entry name" value="JDOMAIN"/>
</dbReference>
<dbReference type="InterPro" id="IPR052594">
    <property type="entry name" value="J_domain-containing_protein"/>
</dbReference>
<accession>A0ABU2NDI7</accession>
<reference evidence="4" key="1">
    <citation type="submission" date="2023-07" db="EMBL/GenBank/DDBJ databases">
        <title>30 novel species of actinomycetes from the DSMZ collection.</title>
        <authorList>
            <person name="Nouioui I."/>
        </authorList>
    </citation>
    <scope>NUCLEOTIDE SEQUENCE [LARGE SCALE GENOMIC DNA]</scope>
    <source>
        <strain evidence="4">DSM 45834</strain>
    </source>
</reference>
<sequence>MSEPGRDLYALLKVAPDVDAREIARAYRRRLREVHPDTRDQLSPGPDPAQANLRALQEAYAVLRNPTRRARYDAQRRAAQKPAEAQATGISVPVRVRAHRPPPERDWLIRVGPVRSEPPRSR</sequence>
<evidence type="ECO:0000313" key="3">
    <source>
        <dbReference type="EMBL" id="MDT0351098.1"/>
    </source>
</evidence>
<dbReference type="PROSITE" id="PS50076">
    <property type="entry name" value="DNAJ_2"/>
    <property type="match status" value="1"/>
</dbReference>
<dbReference type="SMART" id="SM00271">
    <property type="entry name" value="DnaJ"/>
    <property type="match status" value="1"/>
</dbReference>
<evidence type="ECO:0000313" key="4">
    <source>
        <dbReference type="Proteomes" id="UP001183202"/>
    </source>
</evidence>
<proteinExistence type="predicted"/>
<dbReference type="PANTHER" id="PTHR44144">
    <property type="entry name" value="DNAJ HOMOLOG SUBFAMILY C MEMBER 9"/>
    <property type="match status" value="1"/>
</dbReference>
<dbReference type="InterPro" id="IPR036869">
    <property type="entry name" value="J_dom_sf"/>
</dbReference>
<feature type="region of interest" description="Disordered" evidence="1">
    <location>
        <begin position="71"/>
        <end position="122"/>
    </location>
</feature>
<dbReference type="PANTHER" id="PTHR44144:SF1">
    <property type="entry name" value="DNAJ HOMOLOG SUBFAMILY C MEMBER 9"/>
    <property type="match status" value="1"/>
</dbReference>
<gene>
    <name evidence="3" type="ORF">RM445_16330</name>
</gene>
<dbReference type="InterPro" id="IPR001623">
    <property type="entry name" value="DnaJ_domain"/>
</dbReference>
<dbReference type="SUPFAM" id="SSF46565">
    <property type="entry name" value="Chaperone J-domain"/>
    <property type="match status" value="1"/>
</dbReference>
<keyword evidence="4" id="KW-1185">Reference proteome</keyword>
<dbReference type="Gene3D" id="1.10.287.110">
    <property type="entry name" value="DnaJ domain"/>
    <property type="match status" value="1"/>
</dbReference>
<comment type="caution">
    <text evidence="3">The sequence shown here is derived from an EMBL/GenBank/DDBJ whole genome shotgun (WGS) entry which is preliminary data.</text>
</comment>
<name>A0ABU2NDI7_9PSEU</name>
<evidence type="ECO:0000259" key="2">
    <source>
        <dbReference type="PROSITE" id="PS50076"/>
    </source>
</evidence>
<feature type="domain" description="J" evidence="2">
    <location>
        <begin position="7"/>
        <end position="76"/>
    </location>
</feature>